<dbReference type="PANTHER" id="PTHR30511:SF0">
    <property type="entry name" value="ALANINE RACEMASE, CATABOLIC-RELATED"/>
    <property type="match status" value="1"/>
</dbReference>
<feature type="active site" description="Proton acceptor; specific for D-alanine" evidence="7">
    <location>
        <position position="50"/>
    </location>
</feature>
<dbReference type="Gene3D" id="3.20.20.10">
    <property type="entry name" value="Alanine racemase"/>
    <property type="match status" value="1"/>
</dbReference>
<evidence type="ECO:0000256" key="6">
    <source>
        <dbReference type="ARBA" id="ARBA00023235"/>
    </source>
</evidence>
<feature type="active site" description="Proton acceptor; specific for L-alanine" evidence="7">
    <location>
        <position position="266"/>
    </location>
</feature>
<dbReference type="InterPro" id="IPR029066">
    <property type="entry name" value="PLP-binding_barrel"/>
</dbReference>
<evidence type="ECO:0000259" key="10">
    <source>
        <dbReference type="SMART" id="SM01005"/>
    </source>
</evidence>
<comment type="pathway">
    <text evidence="7">Amino-acid biosynthesis; D-alanine biosynthesis; D-alanine from L-alanine: step 1/1.</text>
</comment>
<gene>
    <name evidence="11" type="ORF">FHW16_000216</name>
</gene>
<dbReference type="NCBIfam" id="TIGR00492">
    <property type="entry name" value="alr"/>
    <property type="match status" value="1"/>
</dbReference>
<comment type="caution">
    <text evidence="11">The sequence shown here is derived from an EMBL/GenBank/DDBJ whole genome shotgun (WGS) entry which is preliminary data.</text>
</comment>
<feature type="binding site" evidence="7 9">
    <location>
        <position position="148"/>
    </location>
    <ligand>
        <name>substrate</name>
    </ligand>
</feature>
<dbReference type="EC" id="5.1.1.1" evidence="4 7"/>
<dbReference type="Gene3D" id="2.40.37.10">
    <property type="entry name" value="Lyase, Ornithine Decarboxylase, Chain A, domain 1"/>
    <property type="match status" value="1"/>
</dbReference>
<comment type="cofactor">
    <cofactor evidence="2 7 8">
        <name>pyridoxal 5'-phosphate</name>
        <dbReference type="ChEBI" id="CHEBI:597326"/>
    </cofactor>
</comment>
<dbReference type="RefSeq" id="WP_182547326.1">
    <property type="nucleotide sequence ID" value="NZ_JACGXN010000001.1"/>
</dbReference>
<feature type="modified residue" description="N6-(pyridoxal phosphate)lysine" evidence="7 8">
    <location>
        <position position="50"/>
    </location>
</feature>
<dbReference type="GO" id="GO:0005829">
    <property type="term" value="C:cytosol"/>
    <property type="evidence" value="ECO:0007669"/>
    <property type="project" value="TreeGrafter"/>
</dbReference>
<proteinExistence type="inferred from homology"/>
<dbReference type="CDD" id="cd00430">
    <property type="entry name" value="PLPDE_III_AR"/>
    <property type="match status" value="1"/>
</dbReference>
<dbReference type="InterPro" id="IPR011079">
    <property type="entry name" value="Ala_racemase_C"/>
</dbReference>
<comment type="similarity">
    <text evidence="3 7">Belongs to the alanine racemase family.</text>
</comment>
<dbReference type="PRINTS" id="PR00992">
    <property type="entry name" value="ALARACEMASE"/>
</dbReference>
<feature type="binding site" evidence="7 9">
    <location>
        <position position="325"/>
    </location>
    <ligand>
        <name>substrate</name>
    </ligand>
</feature>
<dbReference type="SMART" id="SM01005">
    <property type="entry name" value="Ala_racemase_C"/>
    <property type="match status" value="1"/>
</dbReference>
<evidence type="ECO:0000313" key="11">
    <source>
        <dbReference type="EMBL" id="MBA8876534.1"/>
    </source>
</evidence>
<dbReference type="InterPro" id="IPR001608">
    <property type="entry name" value="Ala_racemase_N"/>
</dbReference>
<feature type="domain" description="Alanine racemase C-terminal" evidence="10">
    <location>
        <begin position="245"/>
        <end position="382"/>
    </location>
</feature>
<evidence type="ECO:0000256" key="7">
    <source>
        <dbReference type="HAMAP-Rule" id="MF_01201"/>
    </source>
</evidence>
<organism evidence="11 12">
    <name type="scientific">Phyllobacterium myrsinacearum</name>
    <dbReference type="NCBI Taxonomy" id="28101"/>
    <lineage>
        <taxon>Bacteria</taxon>
        <taxon>Pseudomonadati</taxon>
        <taxon>Pseudomonadota</taxon>
        <taxon>Alphaproteobacteria</taxon>
        <taxon>Hyphomicrobiales</taxon>
        <taxon>Phyllobacteriaceae</taxon>
        <taxon>Phyllobacterium</taxon>
    </lineage>
</organism>
<evidence type="ECO:0000256" key="8">
    <source>
        <dbReference type="PIRSR" id="PIRSR600821-50"/>
    </source>
</evidence>
<dbReference type="GO" id="GO:0030632">
    <property type="term" value="P:D-alanine biosynthetic process"/>
    <property type="evidence" value="ECO:0007669"/>
    <property type="project" value="UniProtKB-UniRule"/>
</dbReference>
<dbReference type="InterPro" id="IPR009006">
    <property type="entry name" value="Ala_racemase/Decarboxylase_C"/>
</dbReference>
<evidence type="ECO:0000256" key="4">
    <source>
        <dbReference type="ARBA" id="ARBA00013089"/>
    </source>
</evidence>
<accession>A0A839EG09</accession>
<protein>
    <recommendedName>
        <fullName evidence="4 7">Alanine racemase</fullName>
        <ecNumber evidence="4 7">5.1.1.1</ecNumber>
    </recommendedName>
</protein>
<dbReference type="GO" id="GO:0008784">
    <property type="term" value="F:alanine racemase activity"/>
    <property type="evidence" value="ECO:0007669"/>
    <property type="project" value="UniProtKB-UniRule"/>
</dbReference>
<dbReference type="InterPro" id="IPR020622">
    <property type="entry name" value="Ala_racemase_pyridoxalP-BS"/>
</dbReference>
<evidence type="ECO:0000256" key="1">
    <source>
        <dbReference type="ARBA" id="ARBA00000316"/>
    </source>
</evidence>
<dbReference type="Proteomes" id="UP000549052">
    <property type="component" value="Unassembled WGS sequence"/>
</dbReference>
<dbReference type="InterPro" id="IPR000821">
    <property type="entry name" value="Ala_racemase"/>
</dbReference>
<dbReference type="EMBL" id="JACGXN010000001">
    <property type="protein sequence ID" value="MBA8876534.1"/>
    <property type="molecule type" value="Genomic_DNA"/>
</dbReference>
<evidence type="ECO:0000313" key="12">
    <source>
        <dbReference type="Proteomes" id="UP000549052"/>
    </source>
</evidence>
<dbReference type="UniPathway" id="UPA00042">
    <property type="reaction ID" value="UER00497"/>
</dbReference>
<evidence type="ECO:0000256" key="2">
    <source>
        <dbReference type="ARBA" id="ARBA00001933"/>
    </source>
</evidence>
<reference evidence="11 12" key="1">
    <citation type="submission" date="2020-07" db="EMBL/GenBank/DDBJ databases">
        <title>Genomic Encyclopedia of Type Strains, Phase IV (KMG-V): Genome sequencing to study the core and pangenomes of soil and plant-associated prokaryotes.</title>
        <authorList>
            <person name="Whitman W."/>
        </authorList>
    </citation>
    <scope>NUCLEOTIDE SEQUENCE [LARGE SCALE GENOMIC DNA]</scope>
    <source>
        <strain evidence="11 12">AN3</strain>
    </source>
</reference>
<dbReference type="PROSITE" id="PS00395">
    <property type="entry name" value="ALANINE_RACEMASE"/>
    <property type="match status" value="1"/>
</dbReference>
<sequence>MTSTQPHITTAGADPRLAGGRLTIDLDALVANWTFLAEKSKPAKASAVVKANAYGLGIEQVVPVLWDAGCRTFFVALVEEGLRVKAVAPDARVFVLNGLFAEARPVYETSKLIPVLGSDFEINLWTRANAESGLKLPYALHVDTGMNRLGLTVAEALEFAANTREMPVLVMTHLATADEPGHLLNQRQFESFQKLRAAFAGIESSASNSSGIFHAVSNGGDLSRPGIAMYGGEALAGVANPMRPVVTLEARVVQIRTGLKGETAGYGATALLERDTRIAICSTGYADGYLRSLSGSGTPLRNVVHKGGEGFVAGHKVPVIGRVTMDMTSFDVTGLPEASIKPGDYIELFGHNIALDDAARAAGSIGFELLTSLGNRYHRRYLYSGKGD</sequence>
<dbReference type="GO" id="GO:0030170">
    <property type="term" value="F:pyridoxal phosphate binding"/>
    <property type="evidence" value="ECO:0007669"/>
    <property type="project" value="UniProtKB-UniRule"/>
</dbReference>
<dbReference type="Pfam" id="PF00842">
    <property type="entry name" value="Ala_racemase_C"/>
    <property type="match status" value="1"/>
</dbReference>
<dbReference type="AlphaFoldDB" id="A0A839EG09"/>
<dbReference type="SUPFAM" id="SSF50621">
    <property type="entry name" value="Alanine racemase C-terminal domain-like"/>
    <property type="match status" value="1"/>
</dbReference>
<name>A0A839EG09_9HYPH</name>
<dbReference type="HAMAP" id="MF_01201">
    <property type="entry name" value="Ala_racemase"/>
    <property type="match status" value="1"/>
</dbReference>
<evidence type="ECO:0000256" key="9">
    <source>
        <dbReference type="PIRSR" id="PIRSR600821-52"/>
    </source>
</evidence>
<dbReference type="Pfam" id="PF01168">
    <property type="entry name" value="Ala_racemase_N"/>
    <property type="match status" value="1"/>
</dbReference>
<comment type="catalytic activity">
    <reaction evidence="1 7">
        <text>L-alanine = D-alanine</text>
        <dbReference type="Rhea" id="RHEA:20249"/>
        <dbReference type="ChEBI" id="CHEBI:57416"/>
        <dbReference type="ChEBI" id="CHEBI:57972"/>
        <dbReference type="EC" id="5.1.1.1"/>
    </reaction>
</comment>
<keyword evidence="6 7" id="KW-0413">Isomerase</keyword>
<evidence type="ECO:0000256" key="5">
    <source>
        <dbReference type="ARBA" id="ARBA00022898"/>
    </source>
</evidence>
<keyword evidence="5 7" id="KW-0663">Pyridoxal phosphate</keyword>
<keyword evidence="12" id="KW-1185">Reference proteome</keyword>
<dbReference type="PANTHER" id="PTHR30511">
    <property type="entry name" value="ALANINE RACEMASE"/>
    <property type="match status" value="1"/>
</dbReference>
<evidence type="ECO:0000256" key="3">
    <source>
        <dbReference type="ARBA" id="ARBA00007880"/>
    </source>
</evidence>
<comment type="function">
    <text evidence="7">Catalyzes the interconversion of L-alanine and D-alanine. May also act on other amino acids.</text>
</comment>
<dbReference type="SUPFAM" id="SSF51419">
    <property type="entry name" value="PLP-binding barrel"/>
    <property type="match status" value="1"/>
</dbReference>